<evidence type="ECO:0000256" key="1">
    <source>
        <dbReference type="ARBA" id="ARBA00001424"/>
    </source>
</evidence>
<organism evidence="9 10">
    <name type="scientific">Kribbella voronezhensis</name>
    <dbReference type="NCBI Taxonomy" id="2512212"/>
    <lineage>
        <taxon>Bacteria</taxon>
        <taxon>Bacillati</taxon>
        <taxon>Actinomycetota</taxon>
        <taxon>Actinomycetes</taxon>
        <taxon>Propionibacteriales</taxon>
        <taxon>Kribbellaceae</taxon>
        <taxon>Kribbella</taxon>
    </lineage>
</organism>
<comment type="cofactor">
    <cofactor evidence="2">
        <name>Mn(2+)</name>
        <dbReference type="ChEBI" id="CHEBI:29035"/>
    </cofactor>
</comment>
<protein>
    <recommendedName>
        <fullName evidence="4">Xaa-Pro aminopeptidase</fullName>
        <ecNumber evidence="4">3.4.11.9</ecNumber>
    </recommendedName>
</protein>
<keyword evidence="9" id="KW-0031">Aminopeptidase</keyword>
<evidence type="ECO:0000256" key="5">
    <source>
        <dbReference type="ARBA" id="ARBA00022723"/>
    </source>
</evidence>
<dbReference type="Pfam" id="PF05195">
    <property type="entry name" value="AMP_N"/>
    <property type="match status" value="1"/>
</dbReference>
<keyword evidence="7" id="KW-0464">Manganese</keyword>
<gene>
    <name evidence="9" type="ORF">EV138_4040</name>
</gene>
<dbReference type="GO" id="GO:0070006">
    <property type="term" value="F:metalloaminopeptidase activity"/>
    <property type="evidence" value="ECO:0007669"/>
    <property type="project" value="InterPro"/>
</dbReference>
<dbReference type="InterPro" id="IPR052433">
    <property type="entry name" value="X-Pro_dipept-like"/>
</dbReference>
<dbReference type="InterPro" id="IPR007865">
    <property type="entry name" value="Aminopep_P_N"/>
</dbReference>
<dbReference type="InterPro" id="IPR029149">
    <property type="entry name" value="Creatin/AminoP/Spt16_N"/>
</dbReference>
<dbReference type="OrthoDB" id="9806388at2"/>
<dbReference type="Proteomes" id="UP000295151">
    <property type="component" value="Unassembled WGS sequence"/>
</dbReference>
<comment type="catalytic activity">
    <reaction evidence="1">
        <text>Release of any N-terminal amino acid, including proline, that is linked to proline, even from a dipeptide or tripeptide.</text>
        <dbReference type="EC" id="3.4.11.9"/>
    </reaction>
</comment>
<sequence length="474" mass="51850">MTEDRTEEQRKSYRPIDAKGFRESIGRNWGPVDRSVVLPDGLAEAAAEHRRQLAAALPGRRIAIAAGHSPVRSNDTDYRFRADSDFVWLTGCQAEGAVLVISADGDSTLYLRETAGQDEVDFFANARDGELWIGPVPGLKDWSDALGIACRPLEELSSAVRGAVPFMLATYGVDPVLDGLVRTSPYDGNTLRQTLAELRRIKDDWEIDQLREAVAASVQAFADVARELPEAVRGGGERWLEGTFDRRARSAGNGVGYASIVAAGNHAPVLHWVRNDGAVREGDVILLDAGVETRTLYTADVTRTFPVTGEYTSAQRQVYDLVHQAQLAALDAVRPGAPYRAFQYEAMRVLVEGLRDWGLIDVSLDEALGPDGQQHRRYVVCGLGHYIGLDVHDCDAARPETYFAADLEVGMALAVEPGLYFHPNDETVPPELRGIGIRIEDNVVVHADRTEILTADLPITADGLEQWVKANLPG</sequence>
<dbReference type="Gene3D" id="3.90.230.10">
    <property type="entry name" value="Creatinase/methionine aminopeptidase superfamily"/>
    <property type="match status" value="1"/>
</dbReference>
<evidence type="ECO:0000313" key="10">
    <source>
        <dbReference type="Proteomes" id="UP000295151"/>
    </source>
</evidence>
<dbReference type="SUPFAM" id="SSF53092">
    <property type="entry name" value="Creatinase/prolidase N-terminal domain"/>
    <property type="match status" value="1"/>
</dbReference>
<evidence type="ECO:0000256" key="7">
    <source>
        <dbReference type="ARBA" id="ARBA00023211"/>
    </source>
</evidence>
<dbReference type="GO" id="GO:0005829">
    <property type="term" value="C:cytosol"/>
    <property type="evidence" value="ECO:0007669"/>
    <property type="project" value="TreeGrafter"/>
</dbReference>
<keyword evidence="9" id="KW-0645">Protease</keyword>
<dbReference type="AlphaFoldDB" id="A0A4R7TF67"/>
<dbReference type="CDD" id="cd01087">
    <property type="entry name" value="Prolidase"/>
    <property type="match status" value="1"/>
</dbReference>
<comment type="similarity">
    <text evidence="3">Belongs to the peptidase M24B family.</text>
</comment>
<evidence type="ECO:0000256" key="2">
    <source>
        <dbReference type="ARBA" id="ARBA00001936"/>
    </source>
</evidence>
<dbReference type="EMBL" id="SOCE01000001">
    <property type="protein sequence ID" value="TDU90449.1"/>
    <property type="molecule type" value="Genomic_DNA"/>
</dbReference>
<dbReference type="EC" id="3.4.11.9" evidence="4"/>
<feature type="domain" description="Aminopeptidase P N-terminal" evidence="8">
    <location>
        <begin position="44"/>
        <end position="178"/>
    </location>
</feature>
<keyword evidence="10" id="KW-1185">Reference proteome</keyword>
<dbReference type="SUPFAM" id="SSF55920">
    <property type="entry name" value="Creatinase/aminopeptidase"/>
    <property type="match status" value="1"/>
</dbReference>
<dbReference type="PANTHER" id="PTHR43226:SF4">
    <property type="entry name" value="XAA-PRO AMINOPEPTIDASE 3"/>
    <property type="match status" value="1"/>
</dbReference>
<dbReference type="Gene3D" id="3.40.350.10">
    <property type="entry name" value="Creatinase/prolidase N-terminal domain"/>
    <property type="match status" value="1"/>
</dbReference>
<dbReference type="SMART" id="SM01011">
    <property type="entry name" value="AMP_N"/>
    <property type="match status" value="1"/>
</dbReference>
<reference evidence="9 10" key="1">
    <citation type="submission" date="2019-03" db="EMBL/GenBank/DDBJ databases">
        <title>Genomic Encyclopedia of Type Strains, Phase III (KMG-III): the genomes of soil and plant-associated and newly described type strains.</title>
        <authorList>
            <person name="Whitman W."/>
        </authorList>
    </citation>
    <scope>NUCLEOTIDE SEQUENCE [LARGE SCALE GENOMIC DNA]</scope>
    <source>
        <strain evidence="9 10">VKM Ac-2575</strain>
    </source>
</reference>
<evidence type="ECO:0000313" key="9">
    <source>
        <dbReference type="EMBL" id="TDU90449.1"/>
    </source>
</evidence>
<dbReference type="InterPro" id="IPR000994">
    <property type="entry name" value="Pept_M24"/>
</dbReference>
<evidence type="ECO:0000256" key="3">
    <source>
        <dbReference type="ARBA" id="ARBA00008766"/>
    </source>
</evidence>
<dbReference type="GO" id="GO:0030145">
    <property type="term" value="F:manganese ion binding"/>
    <property type="evidence" value="ECO:0007669"/>
    <property type="project" value="InterPro"/>
</dbReference>
<accession>A0A4R7TF67</accession>
<name>A0A4R7TF67_9ACTN</name>
<dbReference type="Pfam" id="PF00557">
    <property type="entry name" value="Peptidase_M24"/>
    <property type="match status" value="1"/>
</dbReference>
<dbReference type="RefSeq" id="WP_133980361.1">
    <property type="nucleotide sequence ID" value="NZ_SOCE01000001.1"/>
</dbReference>
<evidence type="ECO:0000256" key="6">
    <source>
        <dbReference type="ARBA" id="ARBA00022801"/>
    </source>
</evidence>
<keyword evidence="6" id="KW-0378">Hydrolase</keyword>
<dbReference type="PANTHER" id="PTHR43226">
    <property type="entry name" value="XAA-PRO AMINOPEPTIDASE 3"/>
    <property type="match status" value="1"/>
</dbReference>
<evidence type="ECO:0000259" key="8">
    <source>
        <dbReference type="SMART" id="SM01011"/>
    </source>
</evidence>
<evidence type="ECO:0000256" key="4">
    <source>
        <dbReference type="ARBA" id="ARBA00012574"/>
    </source>
</evidence>
<keyword evidence="5" id="KW-0479">Metal-binding</keyword>
<proteinExistence type="inferred from homology"/>
<comment type="caution">
    <text evidence="9">The sequence shown here is derived from an EMBL/GenBank/DDBJ whole genome shotgun (WGS) entry which is preliminary data.</text>
</comment>
<dbReference type="InterPro" id="IPR036005">
    <property type="entry name" value="Creatinase/aminopeptidase-like"/>
</dbReference>
<dbReference type="GO" id="GO:0006508">
    <property type="term" value="P:proteolysis"/>
    <property type="evidence" value="ECO:0007669"/>
    <property type="project" value="TreeGrafter"/>
</dbReference>